<evidence type="ECO:0000313" key="2">
    <source>
        <dbReference type="Proteomes" id="UP001234178"/>
    </source>
</evidence>
<comment type="caution">
    <text evidence="1">The sequence shown here is derived from an EMBL/GenBank/DDBJ whole genome shotgun (WGS) entry which is preliminary data.</text>
</comment>
<dbReference type="Proteomes" id="UP001234178">
    <property type="component" value="Unassembled WGS sequence"/>
</dbReference>
<accession>A0ABR0A1A5</accession>
<dbReference type="EMBL" id="JAOYFB010000036">
    <property type="protein sequence ID" value="KAK4018951.1"/>
    <property type="molecule type" value="Genomic_DNA"/>
</dbReference>
<sequence length="122" mass="13617">MRCVSCQTPSLCQLIIEYKVTHLGNFFCLLRVGDEVKLNIDQSRRRSIMSNYTGTLVLNNPLRQVVGMVAAKRGSLVALAPGKMRFNFTNKAAMSSEQVNVPNVLQTKLSVGTKKCTQRNRL</sequence>
<dbReference type="SUPFAM" id="SSF55186">
    <property type="entry name" value="ThrRS/AlaRS common domain"/>
    <property type="match status" value="1"/>
</dbReference>
<name>A0ABR0A1A5_9CRUS</name>
<dbReference type="PANTHER" id="PTHR11777:SF9">
    <property type="entry name" value="ALANINE--TRNA LIGASE, CYTOPLASMIC"/>
    <property type="match status" value="1"/>
</dbReference>
<keyword evidence="2" id="KW-1185">Reference proteome</keyword>
<dbReference type="InterPro" id="IPR050058">
    <property type="entry name" value="Ala-tRNA_ligase"/>
</dbReference>
<gene>
    <name evidence="1" type="ORF">OUZ56_000986</name>
</gene>
<dbReference type="PANTHER" id="PTHR11777">
    <property type="entry name" value="ALANYL-TRNA SYNTHETASE"/>
    <property type="match status" value="1"/>
</dbReference>
<dbReference type="InterPro" id="IPR018163">
    <property type="entry name" value="Thr/Ala-tRNA-synth_IIc_edit"/>
</dbReference>
<protein>
    <submittedName>
        <fullName evidence="1">Uncharacterized protein</fullName>
    </submittedName>
</protein>
<reference evidence="1 2" key="1">
    <citation type="journal article" date="2023" name="Nucleic Acids Res.">
        <title>The hologenome of Daphnia magna reveals possible DNA methylation and microbiome-mediated evolution of the host genome.</title>
        <authorList>
            <person name="Chaturvedi A."/>
            <person name="Li X."/>
            <person name="Dhandapani V."/>
            <person name="Marshall H."/>
            <person name="Kissane S."/>
            <person name="Cuenca-Cambronero M."/>
            <person name="Asole G."/>
            <person name="Calvet F."/>
            <person name="Ruiz-Romero M."/>
            <person name="Marangio P."/>
            <person name="Guigo R."/>
            <person name="Rago D."/>
            <person name="Mirbahai L."/>
            <person name="Eastwood N."/>
            <person name="Colbourne J.K."/>
            <person name="Zhou J."/>
            <person name="Mallon E."/>
            <person name="Orsini L."/>
        </authorList>
    </citation>
    <scope>NUCLEOTIDE SEQUENCE [LARGE SCALE GENOMIC DNA]</scope>
    <source>
        <strain evidence="1">LRV0_1</strain>
    </source>
</reference>
<dbReference type="Gene3D" id="3.30.980.10">
    <property type="entry name" value="Threonyl-trna Synthetase, Chain A, domain 2"/>
    <property type="match status" value="1"/>
</dbReference>
<evidence type="ECO:0000313" key="1">
    <source>
        <dbReference type="EMBL" id="KAK4018951.1"/>
    </source>
</evidence>
<organism evidence="1 2">
    <name type="scientific">Daphnia magna</name>
    <dbReference type="NCBI Taxonomy" id="35525"/>
    <lineage>
        <taxon>Eukaryota</taxon>
        <taxon>Metazoa</taxon>
        <taxon>Ecdysozoa</taxon>
        <taxon>Arthropoda</taxon>
        <taxon>Crustacea</taxon>
        <taxon>Branchiopoda</taxon>
        <taxon>Diplostraca</taxon>
        <taxon>Cladocera</taxon>
        <taxon>Anomopoda</taxon>
        <taxon>Daphniidae</taxon>
        <taxon>Daphnia</taxon>
    </lineage>
</organism>
<proteinExistence type="predicted"/>